<gene>
    <name evidence="3" type="ORF">Pan216_02300</name>
</gene>
<dbReference type="KEGG" id="knv:Pan216_02300"/>
<proteinExistence type="predicted"/>
<feature type="transmembrane region" description="Helical" evidence="2">
    <location>
        <begin position="197"/>
        <end position="229"/>
    </location>
</feature>
<protein>
    <submittedName>
        <fullName evidence="3">Yip1 domain protein</fullName>
    </submittedName>
</protein>
<feature type="transmembrane region" description="Helical" evidence="2">
    <location>
        <begin position="155"/>
        <end position="177"/>
    </location>
</feature>
<organism evidence="3 4">
    <name type="scientific">Kolteria novifilia</name>
    <dbReference type="NCBI Taxonomy" id="2527975"/>
    <lineage>
        <taxon>Bacteria</taxon>
        <taxon>Pseudomonadati</taxon>
        <taxon>Planctomycetota</taxon>
        <taxon>Planctomycetia</taxon>
        <taxon>Kolteriales</taxon>
        <taxon>Kolteriaceae</taxon>
        <taxon>Kolteria</taxon>
    </lineage>
</organism>
<dbReference type="RefSeq" id="WP_419193130.1">
    <property type="nucleotide sequence ID" value="NZ_CP036279.1"/>
</dbReference>
<name>A0A518AXF1_9BACT</name>
<accession>A0A518AXF1</accession>
<dbReference type="AlphaFoldDB" id="A0A518AXF1"/>
<feature type="transmembrane region" description="Helical" evidence="2">
    <location>
        <begin position="68"/>
        <end position="92"/>
    </location>
</feature>
<keyword evidence="2" id="KW-0472">Membrane</keyword>
<evidence type="ECO:0000313" key="3">
    <source>
        <dbReference type="EMBL" id="QDU59402.1"/>
    </source>
</evidence>
<sequence length="231" mass="26001">MSQDEVFNPFAAPEASERFDQGGASQGERIGPPWEKEGPGIRSFFDTVFGMVLRPGKTLARMRRTPSIGLPFAFGFLGLYLFALPYNLLMLAGIDLAPFANDQQLQVPKVLLFAWIFLIGPMVGMLMALVYSGFMHLLMRWQGYTEMPWGVTVRCIFYPMGSTAIWQLIPFVGPFIMVVQNICLQVWSLKRLHELSWWRAIVGWLSPIIVAFLAAFILFLGMAMIAILARG</sequence>
<evidence type="ECO:0000256" key="2">
    <source>
        <dbReference type="SAM" id="Phobius"/>
    </source>
</evidence>
<reference evidence="3 4" key="1">
    <citation type="submission" date="2019-02" db="EMBL/GenBank/DDBJ databases">
        <title>Deep-cultivation of Planctomycetes and their phenomic and genomic characterization uncovers novel biology.</title>
        <authorList>
            <person name="Wiegand S."/>
            <person name="Jogler M."/>
            <person name="Boedeker C."/>
            <person name="Pinto D."/>
            <person name="Vollmers J."/>
            <person name="Rivas-Marin E."/>
            <person name="Kohn T."/>
            <person name="Peeters S.H."/>
            <person name="Heuer A."/>
            <person name="Rast P."/>
            <person name="Oberbeckmann S."/>
            <person name="Bunk B."/>
            <person name="Jeske O."/>
            <person name="Meyerdierks A."/>
            <person name="Storesund J.E."/>
            <person name="Kallscheuer N."/>
            <person name="Luecker S."/>
            <person name="Lage O.M."/>
            <person name="Pohl T."/>
            <person name="Merkel B.J."/>
            <person name="Hornburger P."/>
            <person name="Mueller R.-W."/>
            <person name="Bruemmer F."/>
            <person name="Labrenz M."/>
            <person name="Spormann A.M."/>
            <person name="Op den Camp H."/>
            <person name="Overmann J."/>
            <person name="Amann R."/>
            <person name="Jetten M.S.M."/>
            <person name="Mascher T."/>
            <person name="Medema M.H."/>
            <person name="Devos D.P."/>
            <person name="Kaster A.-K."/>
            <person name="Ovreas L."/>
            <person name="Rohde M."/>
            <person name="Galperin M.Y."/>
            <person name="Jogler C."/>
        </authorList>
    </citation>
    <scope>NUCLEOTIDE SEQUENCE [LARGE SCALE GENOMIC DNA]</scope>
    <source>
        <strain evidence="3 4">Pan216</strain>
    </source>
</reference>
<dbReference type="EMBL" id="CP036279">
    <property type="protein sequence ID" value="QDU59402.1"/>
    <property type="molecule type" value="Genomic_DNA"/>
</dbReference>
<keyword evidence="2" id="KW-1133">Transmembrane helix</keyword>
<evidence type="ECO:0000256" key="1">
    <source>
        <dbReference type="SAM" id="MobiDB-lite"/>
    </source>
</evidence>
<evidence type="ECO:0000313" key="4">
    <source>
        <dbReference type="Proteomes" id="UP000317093"/>
    </source>
</evidence>
<dbReference type="Proteomes" id="UP000317093">
    <property type="component" value="Chromosome"/>
</dbReference>
<feature type="transmembrane region" description="Helical" evidence="2">
    <location>
        <begin position="112"/>
        <end position="134"/>
    </location>
</feature>
<keyword evidence="2" id="KW-0812">Transmembrane</keyword>
<feature type="region of interest" description="Disordered" evidence="1">
    <location>
        <begin position="1"/>
        <end position="32"/>
    </location>
</feature>
<keyword evidence="4" id="KW-1185">Reference proteome</keyword>